<evidence type="ECO:0000256" key="15">
    <source>
        <dbReference type="SAM" id="MobiDB-lite"/>
    </source>
</evidence>
<reference evidence="18 19" key="1">
    <citation type="submission" date="2018-07" db="EMBL/GenBank/DDBJ databases">
        <title>Genomic Encyclopedia of Type Strains, Phase IV (KMG-IV): sequencing the most valuable type-strain genomes for metagenomic binning, comparative biology and taxonomic classification.</title>
        <authorList>
            <person name="Goeker M."/>
        </authorList>
    </citation>
    <scope>NUCLEOTIDE SEQUENCE [LARGE SCALE GENOMIC DNA]</scope>
    <source>
        <strain evidence="18 19">DSM 44952</strain>
    </source>
</reference>
<evidence type="ECO:0000259" key="16">
    <source>
        <dbReference type="Pfam" id="PF00391"/>
    </source>
</evidence>
<evidence type="ECO:0000256" key="7">
    <source>
        <dbReference type="ARBA" id="ARBA00022679"/>
    </source>
</evidence>
<dbReference type="RefSeq" id="WP_068012581.1">
    <property type="nucleotide sequence ID" value="NZ_QQAZ01000003.1"/>
</dbReference>
<feature type="region of interest" description="Disordered" evidence="15">
    <location>
        <begin position="754"/>
        <end position="776"/>
    </location>
</feature>
<gene>
    <name evidence="18" type="ORF">DFR68_103688</name>
</gene>
<dbReference type="FunFam" id="3.30.1490.20:FF:000010">
    <property type="entry name" value="Phosphoenolpyruvate synthase"/>
    <property type="match status" value="1"/>
</dbReference>
<evidence type="ECO:0000256" key="10">
    <source>
        <dbReference type="ARBA" id="ARBA00022777"/>
    </source>
</evidence>
<dbReference type="SUPFAM" id="SSF52009">
    <property type="entry name" value="Phosphohistidine domain"/>
    <property type="match status" value="1"/>
</dbReference>
<evidence type="ECO:0000256" key="8">
    <source>
        <dbReference type="ARBA" id="ARBA00022723"/>
    </source>
</evidence>
<comment type="catalytic activity">
    <reaction evidence="14">
        <text>pyruvate + ATP + H2O = phosphoenolpyruvate + AMP + phosphate + 2 H(+)</text>
        <dbReference type="Rhea" id="RHEA:11364"/>
        <dbReference type="ChEBI" id="CHEBI:15361"/>
        <dbReference type="ChEBI" id="CHEBI:15377"/>
        <dbReference type="ChEBI" id="CHEBI:15378"/>
        <dbReference type="ChEBI" id="CHEBI:30616"/>
        <dbReference type="ChEBI" id="CHEBI:43474"/>
        <dbReference type="ChEBI" id="CHEBI:58702"/>
        <dbReference type="ChEBI" id="CHEBI:456215"/>
        <dbReference type="EC" id="2.7.9.2"/>
    </reaction>
</comment>
<feature type="domain" description="Pyruvate phosphate dikinase AMP/ATP-binding" evidence="17">
    <location>
        <begin position="24"/>
        <end position="321"/>
    </location>
</feature>
<dbReference type="Gene3D" id="3.30.1490.20">
    <property type="entry name" value="ATP-grasp fold, A domain"/>
    <property type="match status" value="1"/>
</dbReference>
<keyword evidence="12" id="KW-0460">Magnesium</keyword>
<evidence type="ECO:0000256" key="2">
    <source>
        <dbReference type="ARBA" id="ARBA00002988"/>
    </source>
</evidence>
<dbReference type="AlphaFoldDB" id="A0A370HAN8"/>
<dbReference type="InterPro" id="IPR013815">
    <property type="entry name" value="ATP_grasp_subdomain_1"/>
</dbReference>
<dbReference type="Pfam" id="PF01326">
    <property type="entry name" value="PPDK_N"/>
    <property type="match status" value="1"/>
</dbReference>
<dbReference type="Proteomes" id="UP000255355">
    <property type="component" value="Unassembled WGS sequence"/>
</dbReference>
<feature type="compositionally biased region" description="Low complexity" evidence="15">
    <location>
        <begin position="765"/>
        <end position="776"/>
    </location>
</feature>
<evidence type="ECO:0000256" key="5">
    <source>
        <dbReference type="ARBA" id="ARBA00011996"/>
    </source>
</evidence>
<dbReference type="PANTHER" id="PTHR43030">
    <property type="entry name" value="PHOSPHOENOLPYRUVATE SYNTHASE"/>
    <property type="match status" value="1"/>
</dbReference>
<dbReference type="InterPro" id="IPR006319">
    <property type="entry name" value="PEP_synth"/>
</dbReference>
<evidence type="ECO:0000256" key="1">
    <source>
        <dbReference type="ARBA" id="ARBA00001946"/>
    </source>
</evidence>
<evidence type="ECO:0000313" key="19">
    <source>
        <dbReference type="Proteomes" id="UP000255355"/>
    </source>
</evidence>
<keyword evidence="9" id="KW-0547">Nucleotide-binding</keyword>
<dbReference type="SUPFAM" id="SSF56059">
    <property type="entry name" value="Glutathione synthetase ATP-binding domain-like"/>
    <property type="match status" value="1"/>
</dbReference>
<dbReference type="InterPro" id="IPR002192">
    <property type="entry name" value="PPDK_AMP/ATP-bd"/>
</dbReference>
<evidence type="ECO:0000313" key="18">
    <source>
        <dbReference type="EMBL" id="RDI53300.1"/>
    </source>
</evidence>
<dbReference type="Gene3D" id="3.30.470.20">
    <property type="entry name" value="ATP-grasp fold, B domain"/>
    <property type="match status" value="1"/>
</dbReference>
<keyword evidence="19" id="KW-1185">Reference proteome</keyword>
<comment type="pathway">
    <text evidence="3">Carbohydrate biosynthesis; gluconeogenesis.</text>
</comment>
<organism evidence="18 19">
    <name type="scientific">Nocardia mexicana</name>
    <dbReference type="NCBI Taxonomy" id="279262"/>
    <lineage>
        <taxon>Bacteria</taxon>
        <taxon>Bacillati</taxon>
        <taxon>Actinomycetota</taxon>
        <taxon>Actinomycetes</taxon>
        <taxon>Mycobacteriales</taxon>
        <taxon>Nocardiaceae</taxon>
        <taxon>Nocardia</taxon>
    </lineage>
</organism>
<keyword evidence="8" id="KW-0479">Metal-binding</keyword>
<evidence type="ECO:0000256" key="11">
    <source>
        <dbReference type="ARBA" id="ARBA00022840"/>
    </source>
</evidence>
<feature type="region of interest" description="Disordered" evidence="15">
    <location>
        <begin position="255"/>
        <end position="277"/>
    </location>
</feature>
<dbReference type="GO" id="GO:0008986">
    <property type="term" value="F:pyruvate, water dikinase activity"/>
    <property type="evidence" value="ECO:0007669"/>
    <property type="project" value="UniProtKB-EC"/>
</dbReference>
<dbReference type="InterPro" id="IPR036637">
    <property type="entry name" value="Phosphohistidine_dom_sf"/>
</dbReference>
<evidence type="ECO:0000256" key="4">
    <source>
        <dbReference type="ARBA" id="ARBA00007837"/>
    </source>
</evidence>
<protein>
    <recommendedName>
        <fullName evidence="6">Phosphoenolpyruvate synthase</fullName>
        <ecNumber evidence="5">2.7.9.2</ecNumber>
    </recommendedName>
    <alternativeName>
        <fullName evidence="13">Pyruvate, water dikinase</fullName>
    </alternativeName>
</protein>
<evidence type="ECO:0000256" key="3">
    <source>
        <dbReference type="ARBA" id="ARBA00004742"/>
    </source>
</evidence>
<comment type="cofactor">
    <cofactor evidence="1">
        <name>Mg(2+)</name>
        <dbReference type="ChEBI" id="CHEBI:18420"/>
    </cofactor>
</comment>
<dbReference type="InterPro" id="IPR008279">
    <property type="entry name" value="PEP-util_enz_mobile_dom"/>
</dbReference>
<evidence type="ECO:0000256" key="9">
    <source>
        <dbReference type="ARBA" id="ARBA00022741"/>
    </source>
</evidence>
<feature type="domain" description="PEP-utilising enzyme mobile" evidence="16">
    <location>
        <begin position="790"/>
        <end position="860"/>
    </location>
</feature>
<feature type="compositionally biased region" description="Basic and acidic residues" evidence="15">
    <location>
        <begin position="258"/>
        <end position="273"/>
    </location>
</feature>
<keyword evidence="11" id="KW-0067">ATP-binding</keyword>
<dbReference type="OrthoDB" id="9765468at2"/>
<comment type="similarity">
    <text evidence="4">Belongs to the PEP-utilizing enzyme family.</text>
</comment>
<keyword evidence="10" id="KW-0418">Kinase</keyword>
<dbReference type="STRING" id="1210089.GCA_001613165_00143"/>
<keyword evidence="7" id="KW-0808">Transferase</keyword>
<dbReference type="GO" id="GO:0005524">
    <property type="term" value="F:ATP binding"/>
    <property type="evidence" value="ECO:0007669"/>
    <property type="project" value="UniProtKB-KW"/>
</dbReference>
<dbReference type="Pfam" id="PF00391">
    <property type="entry name" value="PEP-utilizers"/>
    <property type="match status" value="1"/>
</dbReference>
<comment type="caution">
    <text evidence="18">The sequence shown here is derived from an EMBL/GenBank/DDBJ whole genome shotgun (WGS) entry which is preliminary data.</text>
</comment>
<sequence length="867" mass="94112">MNNRVAQHDSYTLDLADPAATLECAGGKGSSLARMAGARLPVPPGFHVTTAAYRRFVAADGLHERILEIAAQAVADQPETWERAAAQIAELFAAQSVPDDIAAAVDAAYRRLGEAAVAVRSSATAEDLPDMSFAGQQDTYLNIRGTDAVLAAVARCWASLWTDRAIGYRARQGIDSDDVALAVVVQELVPADAAGIAFTANPLTGARDEVLINAAWGLGEAIVSGQVTPDTIVVAKADNEIRRQDISDKQVMTVRTADGTREEPVPADRRERPALSPSEAAELARIAVRIEEFYDGPMDIEWALHDRRLYIVQARPITALPDPAPDLSWDLPDPHGKYVRGSVMELLPDPLSPLFATLGIPAWERATLAHYREIGLPYFDEPLAVINGYGYYNVDYTGALLLRMTLAQPKFLATTLPRYLRTAPQRWRETRDTYDATAARWRTLALDAEPAERLLTGVREIVDQAAEYYLTIQGGALPAAYMSESMFTKAYGTLRRADDPPATAFLLGFDSKPIRAEKSLYDLARWARAQPGLAERITNLSPAERTHLLTEGRSSDAAWNRFRERFRTHLAEYGDMVYDLDFAKALPADDPATQLQTLIYFLSEDAPDPHARQRTASKARAEAVRTLEHKRPGMRRSLALRLLGWAQSAAPLRENALADIGLGWPAVRRLLAEIGRRLADAETIADPADVYWLHLDELAAAASASDAGLAPADSREAVAERRAVWKAQRAMAAPHTLPVKGGNKILGIEFTRSSDGQSDAETLAGTPGSPGRTTGPARIIHGPGEFDRMRPGDVLVAKMTTPAWTPLFALASAIVTDVGGALSHSSIVAREYHIPAVLGTGAATERLRTGQQITVDGDAGVVTVHEH</sequence>
<name>A0A370HAN8_9NOCA</name>
<evidence type="ECO:0000256" key="6">
    <source>
        <dbReference type="ARBA" id="ARBA00021623"/>
    </source>
</evidence>
<dbReference type="GO" id="GO:0046872">
    <property type="term" value="F:metal ion binding"/>
    <property type="evidence" value="ECO:0007669"/>
    <property type="project" value="UniProtKB-KW"/>
</dbReference>
<accession>A0A370HAN8</accession>
<evidence type="ECO:0000256" key="14">
    <source>
        <dbReference type="ARBA" id="ARBA00047700"/>
    </source>
</evidence>
<comment type="function">
    <text evidence="2">Catalyzes the phosphorylation of pyruvate to phosphoenolpyruvate.</text>
</comment>
<dbReference type="EMBL" id="QQAZ01000003">
    <property type="protein sequence ID" value="RDI53300.1"/>
    <property type="molecule type" value="Genomic_DNA"/>
</dbReference>
<dbReference type="PANTHER" id="PTHR43030:SF1">
    <property type="entry name" value="PHOSPHOENOLPYRUVATE SYNTHASE"/>
    <property type="match status" value="1"/>
</dbReference>
<evidence type="ECO:0000256" key="12">
    <source>
        <dbReference type="ARBA" id="ARBA00022842"/>
    </source>
</evidence>
<dbReference type="Gene3D" id="3.50.30.10">
    <property type="entry name" value="Phosphohistidine domain"/>
    <property type="match status" value="1"/>
</dbReference>
<proteinExistence type="inferred from homology"/>
<keyword evidence="18" id="KW-0670">Pyruvate</keyword>
<dbReference type="EC" id="2.7.9.2" evidence="5"/>
<evidence type="ECO:0000256" key="13">
    <source>
        <dbReference type="ARBA" id="ARBA00033470"/>
    </source>
</evidence>
<evidence type="ECO:0000259" key="17">
    <source>
        <dbReference type="Pfam" id="PF01326"/>
    </source>
</evidence>